<dbReference type="PROSITE" id="PS50110">
    <property type="entry name" value="RESPONSE_REGULATORY"/>
    <property type="match status" value="1"/>
</dbReference>
<dbReference type="SMART" id="SM00388">
    <property type="entry name" value="HisKA"/>
    <property type="match status" value="1"/>
</dbReference>
<comment type="caution">
    <text evidence="9">The sequence shown here is derived from an EMBL/GenBank/DDBJ whole genome shotgun (WGS) entry which is preliminary data.</text>
</comment>
<feature type="domain" description="HTH araC/xylS-type" evidence="6">
    <location>
        <begin position="1205"/>
        <end position="1304"/>
    </location>
</feature>
<dbReference type="SMART" id="SM00448">
    <property type="entry name" value="REC"/>
    <property type="match status" value="1"/>
</dbReference>
<evidence type="ECO:0000256" key="3">
    <source>
        <dbReference type="ARBA" id="ARBA00022553"/>
    </source>
</evidence>
<dbReference type="Pfam" id="PF12833">
    <property type="entry name" value="HTH_18"/>
    <property type="match status" value="1"/>
</dbReference>
<organism evidence="9 10">
    <name type="scientific">Halomarinibacterium sedimenti</name>
    <dbReference type="NCBI Taxonomy" id="2857106"/>
    <lineage>
        <taxon>Bacteria</taxon>
        <taxon>Pseudomonadati</taxon>
        <taxon>Bacteroidota</taxon>
        <taxon>Flavobacteriia</taxon>
        <taxon>Flavobacteriales</taxon>
        <taxon>Flavobacteriaceae</taxon>
        <taxon>Halomarinibacterium</taxon>
    </lineage>
</organism>
<dbReference type="Pfam" id="PF02518">
    <property type="entry name" value="HATPase_c"/>
    <property type="match status" value="1"/>
</dbReference>
<dbReference type="Pfam" id="PF00512">
    <property type="entry name" value="HisKA"/>
    <property type="match status" value="1"/>
</dbReference>
<evidence type="ECO:0000259" key="7">
    <source>
        <dbReference type="PROSITE" id="PS50109"/>
    </source>
</evidence>
<dbReference type="CDD" id="cd17574">
    <property type="entry name" value="REC_OmpR"/>
    <property type="match status" value="1"/>
</dbReference>
<evidence type="ECO:0000259" key="8">
    <source>
        <dbReference type="PROSITE" id="PS50110"/>
    </source>
</evidence>
<dbReference type="Pfam" id="PF00072">
    <property type="entry name" value="Response_reg"/>
    <property type="match status" value="1"/>
</dbReference>
<evidence type="ECO:0000256" key="4">
    <source>
        <dbReference type="PROSITE-ProRule" id="PRU00169"/>
    </source>
</evidence>
<reference evidence="9" key="1">
    <citation type="submission" date="2021-07" db="EMBL/GenBank/DDBJ databases">
        <title>Aureisphaera sp. CAU 1614 isolated from sea sediment.</title>
        <authorList>
            <person name="Kim W."/>
        </authorList>
    </citation>
    <scope>NUCLEOTIDE SEQUENCE</scope>
    <source>
        <strain evidence="9">CAU 1614</strain>
    </source>
</reference>
<dbReference type="SMART" id="SM00387">
    <property type="entry name" value="HATPase_c"/>
    <property type="match status" value="1"/>
</dbReference>
<dbReference type="InterPro" id="IPR001789">
    <property type="entry name" value="Sig_transdc_resp-reg_receiver"/>
</dbReference>
<feature type="chain" id="PRO_5040908962" description="histidine kinase" evidence="5">
    <location>
        <begin position="20"/>
        <end position="1304"/>
    </location>
</feature>
<dbReference type="InterPro" id="IPR003661">
    <property type="entry name" value="HisK_dim/P_dom"/>
</dbReference>
<protein>
    <recommendedName>
        <fullName evidence="2">histidine kinase</fullName>
        <ecNumber evidence="2">2.7.13.3</ecNumber>
    </recommendedName>
</protein>
<dbReference type="InterPro" id="IPR018060">
    <property type="entry name" value="HTH_AraC"/>
</dbReference>
<proteinExistence type="predicted"/>
<evidence type="ECO:0000256" key="1">
    <source>
        <dbReference type="ARBA" id="ARBA00000085"/>
    </source>
</evidence>
<dbReference type="EC" id="2.7.13.3" evidence="2"/>
<feature type="signal peptide" evidence="5">
    <location>
        <begin position="1"/>
        <end position="19"/>
    </location>
</feature>
<dbReference type="SMART" id="SM00342">
    <property type="entry name" value="HTH_ARAC"/>
    <property type="match status" value="1"/>
</dbReference>
<sequence>MNFFRILGFLLLLPFVLLAQNVEPKDAKSISNLKQISFKELTVEHGLSQNSVVSISQDSIGYMWFATQDGLNKYDGKSFTFYNKQFEDVTRPTFSNLGKVYMDRGGTLWIIGSGGTLEKFDRENETFKTLSGIPSPSCIFQNKKNDYFIGTYGEGLFTISNTTRDTTQIFNKELNGQDIFEFLEIDNTLFVAASGGVFKIGNSNISKIESEGNGAHFSALATSKEKRLWVGTFGSGLFYKFPDTEILHIVKHPNLPETLNIQDLLIDQYNNLWIATYGDGVYVYDFTNEKVKHFLVNNKNAFGISYDDVLSLYMDYTGTIWLGTDGGGLSYYDEHLFKFQVITNSQTPNNVFVDLARAITVDEDHTIWIGTSGKGLSAVNLEQEKYKTYSTENSNLRSDRIMSLMFYHHELWIGHQGEGLQIMSASGKMESFPETSKMTIWKMYRDRASNIWLCTRDRGLVLFDRSQGILKEINSENSALTSNNIRTIEEGTNNDLWIGSEDHGLFLWDASEEKIEKIHEIPDKIKSLYFENNKLWIGTNGNGLKMYNIEDKSIKVYTIDQWLANNVIYSILPDAQGNLWLSSNKGITKFNLKEANKRYIENYTTSSGLQALEFNTGAYYKGDDNLLYFGGLEGVNWFNPNQLTLNAAAPKTVITQVELFGNKQPMTPNAVFTHDQNTLTFTFAGLHFSQPELNLYRYQLVNHDTDWTFPDFSNIAHYTNLPPNNYTFRVLSSNYDGEWNKVPVEYSFRILKPWYLTNVMKVTYLLLLLLLLYGIYWYLKFRWDVKTKLQLEHAETERLIKLNEFKTTLYTNISHEFRTPLTLISGPIDHQLTKRELSEEDRKELTLVKQNANRLLNLVNQMMDLSLIDSGQLKLQVRQGDLIILLKQLVEAFKYKAAQKHISIQTHFPSEDLANAWYDKDIIEKVVSNLFSNAIKYAPENTDIILDINKKDNYLLLSLINSYQKVNITDLSRLFHRFYQDDTNAEGVGVGLALVKELITLSKGSIIANTVAKDKIQFTVTLPIVKSAFDDSDIIHNTSDKVVFSEVKRDKTTSVGKAKILIVEDDTDIRKFVVSIFKDSYDIIEASNGKIGIEKALKQIPDLIVSDVMMPVKDGISLCNELKYNELSSHIPIILLTAKVGEENEMIGLKTGADAYVTKPFNSENLKLRVEKLIENRRLLQQRFSKDFSIQPELAITSTETNFLNKLKIILDEEITQTSFNSEQFATAMLLSRTQLHRKLKAIFNMSASEFIRSQRLKLSLTLLKESDATVSEIAYQVGFNTPSYFIKCFKEVYHCTPQEFQQQ</sequence>
<dbReference type="PANTHER" id="PTHR43547:SF2">
    <property type="entry name" value="HYBRID SIGNAL TRANSDUCTION HISTIDINE KINASE C"/>
    <property type="match status" value="1"/>
</dbReference>
<dbReference type="CDD" id="cd00082">
    <property type="entry name" value="HisKA"/>
    <property type="match status" value="1"/>
</dbReference>
<dbReference type="GO" id="GO:0043565">
    <property type="term" value="F:sequence-specific DNA binding"/>
    <property type="evidence" value="ECO:0007669"/>
    <property type="project" value="InterPro"/>
</dbReference>
<accession>A0A9X1JZY0</accession>
<dbReference type="Pfam" id="PF07495">
    <property type="entry name" value="Y_Y_Y"/>
    <property type="match status" value="1"/>
</dbReference>
<dbReference type="Pfam" id="PF07494">
    <property type="entry name" value="Reg_prop"/>
    <property type="match status" value="2"/>
</dbReference>
<dbReference type="PANTHER" id="PTHR43547">
    <property type="entry name" value="TWO-COMPONENT HISTIDINE KINASE"/>
    <property type="match status" value="1"/>
</dbReference>
<dbReference type="GO" id="GO:0003700">
    <property type="term" value="F:DNA-binding transcription factor activity"/>
    <property type="evidence" value="ECO:0007669"/>
    <property type="project" value="InterPro"/>
</dbReference>
<keyword evidence="10" id="KW-1185">Reference proteome</keyword>
<dbReference type="Proteomes" id="UP001138686">
    <property type="component" value="Unassembled WGS sequence"/>
</dbReference>
<gene>
    <name evidence="9" type="ORF">KXJ69_06830</name>
</gene>
<dbReference type="RefSeq" id="WP_219052246.1">
    <property type="nucleotide sequence ID" value="NZ_JAHWDP010000002.1"/>
</dbReference>
<dbReference type="PROSITE" id="PS50109">
    <property type="entry name" value="HIS_KIN"/>
    <property type="match status" value="1"/>
</dbReference>
<evidence type="ECO:0000313" key="9">
    <source>
        <dbReference type="EMBL" id="MBW2937816.1"/>
    </source>
</evidence>
<feature type="domain" description="Response regulatory" evidence="8">
    <location>
        <begin position="1059"/>
        <end position="1174"/>
    </location>
</feature>
<keyword evidence="5" id="KW-0732">Signal</keyword>
<dbReference type="GO" id="GO:0000155">
    <property type="term" value="F:phosphorelay sensor kinase activity"/>
    <property type="evidence" value="ECO:0007669"/>
    <property type="project" value="InterPro"/>
</dbReference>
<evidence type="ECO:0000256" key="5">
    <source>
        <dbReference type="SAM" id="SignalP"/>
    </source>
</evidence>
<comment type="catalytic activity">
    <reaction evidence="1">
        <text>ATP + protein L-histidine = ADP + protein N-phospho-L-histidine.</text>
        <dbReference type="EC" id="2.7.13.3"/>
    </reaction>
</comment>
<evidence type="ECO:0000259" key="6">
    <source>
        <dbReference type="PROSITE" id="PS01124"/>
    </source>
</evidence>
<dbReference type="EMBL" id="JAHWDP010000002">
    <property type="protein sequence ID" value="MBW2937816.1"/>
    <property type="molecule type" value="Genomic_DNA"/>
</dbReference>
<evidence type="ECO:0000313" key="10">
    <source>
        <dbReference type="Proteomes" id="UP001138686"/>
    </source>
</evidence>
<dbReference type="InterPro" id="IPR011123">
    <property type="entry name" value="Y_Y_Y"/>
</dbReference>
<feature type="modified residue" description="4-aspartylphosphate" evidence="4">
    <location>
        <position position="1107"/>
    </location>
</feature>
<dbReference type="InterPro" id="IPR003594">
    <property type="entry name" value="HATPase_dom"/>
</dbReference>
<name>A0A9X1JZY0_9FLAO</name>
<dbReference type="InterPro" id="IPR005467">
    <property type="entry name" value="His_kinase_dom"/>
</dbReference>
<evidence type="ECO:0000256" key="2">
    <source>
        <dbReference type="ARBA" id="ARBA00012438"/>
    </source>
</evidence>
<dbReference type="InterPro" id="IPR011110">
    <property type="entry name" value="Reg_prop"/>
</dbReference>
<dbReference type="FunFam" id="1.10.287.130:FF:000045">
    <property type="entry name" value="Two-component system sensor histidine kinase/response regulator"/>
    <property type="match status" value="1"/>
</dbReference>
<feature type="domain" description="Histidine kinase" evidence="7">
    <location>
        <begin position="812"/>
        <end position="1026"/>
    </location>
</feature>
<dbReference type="PROSITE" id="PS01124">
    <property type="entry name" value="HTH_ARAC_FAMILY_2"/>
    <property type="match status" value="1"/>
</dbReference>
<keyword evidence="3 4" id="KW-0597">Phosphoprotein</keyword>